<feature type="non-terminal residue" evidence="1">
    <location>
        <position position="103"/>
    </location>
</feature>
<gene>
    <name evidence="1" type="ORF">Tcan_00781</name>
</gene>
<organism evidence="1 2">
    <name type="scientific">Toxocara canis</name>
    <name type="common">Canine roundworm</name>
    <dbReference type="NCBI Taxonomy" id="6265"/>
    <lineage>
        <taxon>Eukaryota</taxon>
        <taxon>Metazoa</taxon>
        <taxon>Ecdysozoa</taxon>
        <taxon>Nematoda</taxon>
        <taxon>Chromadorea</taxon>
        <taxon>Rhabditida</taxon>
        <taxon>Spirurina</taxon>
        <taxon>Ascaridomorpha</taxon>
        <taxon>Ascaridoidea</taxon>
        <taxon>Toxocaridae</taxon>
        <taxon>Toxocara</taxon>
    </lineage>
</organism>
<reference evidence="1 2" key="1">
    <citation type="submission" date="2014-11" db="EMBL/GenBank/DDBJ databases">
        <title>Genetic blueprint of the zoonotic pathogen Toxocara canis.</title>
        <authorList>
            <person name="Zhu X.-Q."/>
            <person name="Korhonen P.K."/>
            <person name="Cai H."/>
            <person name="Young N.D."/>
            <person name="Nejsum P."/>
            <person name="von Samson-Himmelstjerna G."/>
            <person name="Boag P.R."/>
            <person name="Tan P."/>
            <person name="Li Q."/>
            <person name="Min J."/>
            <person name="Yang Y."/>
            <person name="Wang X."/>
            <person name="Fang X."/>
            <person name="Hall R.S."/>
            <person name="Hofmann A."/>
            <person name="Sternberg P.W."/>
            <person name="Jex A.R."/>
            <person name="Gasser R.B."/>
        </authorList>
    </citation>
    <scope>NUCLEOTIDE SEQUENCE [LARGE SCALE GENOMIC DNA]</scope>
    <source>
        <strain evidence="1">PN_DK_2014</strain>
    </source>
</reference>
<accession>A0A0B2V4L3</accession>
<keyword evidence="2" id="KW-1185">Reference proteome</keyword>
<name>A0A0B2V4L3_TOXCA</name>
<proteinExistence type="predicted"/>
<sequence>MHISTDPPSFPAQKLRQLRGTEGEKVHHTTTSFILLTYNSGFKFVFETYALFQQATFSLDDCTKECNYNCDGQNQRQGVTPCDKVCTCVRKVHRLQSLSISGL</sequence>
<dbReference type="AlphaFoldDB" id="A0A0B2V4L3"/>
<comment type="caution">
    <text evidence="1">The sequence shown here is derived from an EMBL/GenBank/DDBJ whole genome shotgun (WGS) entry which is preliminary data.</text>
</comment>
<evidence type="ECO:0000313" key="2">
    <source>
        <dbReference type="Proteomes" id="UP000031036"/>
    </source>
</evidence>
<dbReference type="EMBL" id="JPKZ01002587">
    <property type="protein sequence ID" value="KHN75940.1"/>
    <property type="molecule type" value="Genomic_DNA"/>
</dbReference>
<dbReference type="Proteomes" id="UP000031036">
    <property type="component" value="Unassembled WGS sequence"/>
</dbReference>
<evidence type="ECO:0000313" key="1">
    <source>
        <dbReference type="EMBL" id="KHN75940.1"/>
    </source>
</evidence>
<protein>
    <submittedName>
        <fullName evidence="1">Uncharacterized protein</fullName>
    </submittedName>
</protein>